<organism evidence="10 11">
    <name type="scientific">Lentinula lateritia</name>
    <dbReference type="NCBI Taxonomy" id="40482"/>
    <lineage>
        <taxon>Eukaryota</taxon>
        <taxon>Fungi</taxon>
        <taxon>Dikarya</taxon>
        <taxon>Basidiomycota</taxon>
        <taxon>Agaricomycotina</taxon>
        <taxon>Agaricomycetes</taxon>
        <taxon>Agaricomycetidae</taxon>
        <taxon>Agaricales</taxon>
        <taxon>Marasmiineae</taxon>
        <taxon>Omphalotaceae</taxon>
        <taxon>Lentinula</taxon>
    </lineage>
</organism>
<feature type="compositionally biased region" description="Gly residues" evidence="5">
    <location>
        <begin position="245"/>
        <end position="257"/>
    </location>
</feature>
<dbReference type="Pfam" id="PF00618">
    <property type="entry name" value="RasGEF_N"/>
    <property type="match status" value="1"/>
</dbReference>
<dbReference type="Gene3D" id="1.20.870.10">
    <property type="entry name" value="Son of sevenless (SoS) protein Chain: S domain 1"/>
    <property type="match status" value="1"/>
</dbReference>
<feature type="region of interest" description="Disordered" evidence="5">
    <location>
        <begin position="452"/>
        <end position="498"/>
    </location>
</feature>
<dbReference type="EMBL" id="JANVFS010000061">
    <property type="protein sequence ID" value="KAJ4464202.1"/>
    <property type="molecule type" value="Genomic_DNA"/>
</dbReference>
<dbReference type="PANTHER" id="PTHR23113:SF368">
    <property type="entry name" value="CELL DIVISION CONTROL PROTEIN 25"/>
    <property type="match status" value="1"/>
</dbReference>
<feature type="compositionally biased region" description="Polar residues" evidence="5">
    <location>
        <begin position="603"/>
        <end position="612"/>
    </location>
</feature>
<feature type="domain" description="SH3" evidence="6">
    <location>
        <begin position="108"/>
        <end position="167"/>
    </location>
</feature>
<evidence type="ECO:0000259" key="9">
    <source>
        <dbReference type="PROSITE" id="PS50212"/>
    </source>
</evidence>
<dbReference type="InterPro" id="IPR023578">
    <property type="entry name" value="Ras_GEF_dom_sf"/>
</dbReference>
<evidence type="ECO:0000259" key="8">
    <source>
        <dbReference type="PROSITE" id="PS50020"/>
    </source>
</evidence>
<dbReference type="PROSITE" id="PS50020">
    <property type="entry name" value="WW_DOMAIN_2"/>
    <property type="match status" value="1"/>
</dbReference>
<evidence type="ECO:0000256" key="3">
    <source>
        <dbReference type="PROSITE-ProRule" id="PRU00168"/>
    </source>
</evidence>
<feature type="region of interest" description="Disordered" evidence="5">
    <location>
        <begin position="601"/>
        <end position="620"/>
    </location>
</feature>
<dbReference type="PANTHER" id="PTHR23113">
    <property type="entry name" value="GUANINE NUCLEOTIDE EXCHANGE FACTOR"/>
    <property type="match status" value="1"/>
</dbReference>
<feature type="region of interest" description="Disordered" evidence="5">
    <location>
        <begin position="873"/>
        <end position="1023"/>
    </location>
</feature>
<feature type="region of interest" description="Disordered" evidence="5">
    <location>
        <begin position="235"/>
        <end position="262"/>
    </location>
</feature>
<dbReference type="SMART" id="SM00229">
    <property type="entry name" value="RasGEFN"/>
    <property type="match status" value="1"/>
</dbReference>
<dbReference type="GO" id="GO:0005085">
    <property type="term" value="F:guanyl-nucleotide exchange factor activity"/>
    <property type="evidence" value="ECO:0007669"/>
    <property type="project" value="UniProtKB-KW"/>
</dbReference>
<dbReference type="SUPFAM" id="SSF50044">
    <property type="entry name" value="SH3-domain"/>
    <property type="match status" value="1"/>
</dbReference>
<keyword evidence="1 4" id="KW-0728">SH3 domain</keyword>
<feature type="region of interest" description="Disordered" evidence="5">
    <location>
        <begin position="1200"/>
        <end position="1225"/>
    </location>
</feature>
<dbReference type="InterPro" id="IPR000651">
    <property type="entry name" value="Ras-like_Gua-exchang_fac_N"/>
</dbReference>
<evidence type="ECO:0000313" key="11">
    <source>
        <dbReference type="Proteomes" id="UP001150238"/>
    </source>
</evidence>
<feature type="compositionally biased region" description="Polar residues" evidence="5">
    <location>
        <begin position="82"/>
        <end position="92"/>
    </location>
</feature>
<feature type="domain" description="Ras-GEF" evidence="7">
    <location>
        <begin position="1945"/>
        <end position="2191"/>
    </location>
</feature>
<feature type="domain" description="WW" evidence="8">
    <location>
        <begin position="361"/>
        <end position="395"/>
    </location>
</feature>
<name>A0A9W8ZQL1_9AGAR</name>
<evidence type="ECO:0000256" key="4">
    <source>
        <dbReference type="PROSITE-ProRule" id="PRU00192"/>
    </source>
</evidence>
<feature type="compositionally biased region" description="Low complexity" evidence="5">
    <location>
        <begin position="987"/>
        <end position="1001"/>
    </location>
</feature>
<dbReference type="GO" id="GO:0005886">
    <property type="term" value="C:plasma membrane"/>
    <property type="evidence" value="ECO:0007669"/>
    <property type="project" value="TreeGrafter"/>
</dbReference>
<feature type="compositionally biased region" description="Low complexity" evidence="5">
    <location>
        <begin position="466"/>
        <end position="498"/>
    </location>
</feature>
<dbReference type="SMART" id="SM00326">
    <property type="entry name" value="SH3"/>
    <property type="match status" value="1"/>
</dbReference>
<dbReference type="CDD" id="cd11883">
    <property type="entry name" value="SH3_Sdc25"/>
    <property type="match status" value="1"/>
</dbReference>
<comment type="caution">
    <text evidence="10">The sequence shown here is derived from an EMBL/GenBank/DDBJ whole genome shotgun (WGS) entry which is preliminary data.</text>
</comment>
<feature type="compositionally biased region" description="Polar residues" evidence="5">
    <location>
        <begin position="510"/>
        <end position="544"/>
    </location>
</feature>
<evidence type="ECO:0000259" key="7">
    <source>
        <dbReference type="PROSITE" id="PS50009"/>
    </source>
</evidence>
<dbReference type="GO" id="GO:0007265">
    <property type="term" value="P:Ras protein signal transduction"/>
    <property type="evidence" value="ECO:0007669"/>
    <property type="project" value="TreeGrafter"/>
</dbReference>
<dbReference type="Proteomes" id="UP001150238">
    <property type="component" value="Unassembled WGS sequence"/>
</dbReference>
<evidence type="ECO:0000256" key="5">
    <source>
        <dbReference type="SAM" id="MobiDB-lite"/>
    </source>
</evidence>
<evidence type="ECO:0000313" key="10">
    <source>
        <dbReference type="EMBL" id="KAJ4464202.1"/>
    </source>
</evidence>
<feature type="region of interest" description="Disordered" evidence="5">
    <location>
        <begin position="32"/>
        <end position="102"/>
    </location>
</feature>
<feature type="region of interest" description="Disordered" evidence="5">
    <location>
        <begin position="334"/>
        <end position="363"/>
    </location>
</feature>
<feature type="region of interest" description="Disordered" evidence="5">
    <location>
        <begin position="696"/>
        <end position="725"/>
    </location>
</feature>
<feature type="region of interest" description="Disordered" evidence="5">
    <location>
        <begin position="1554"/>
        <end position="1587"/>
    </location>
</feature>
<dbReference type="PROSITE" id="PS50009">
    <property type="entry name" value="RASGEF_CAT"/>
    <property type="match status" value="1"/>
</dbReference>
<keyword evidence="2 3" id="KW-0344">Guanine-nucleotide releasing factor</keyword>
<dbReference type="Pfam" id="PF00617">
    <property type="entry name" value="RasGEF"/>
    <property type="match status" value="1"/>
</dbReference>
<dbReference type="InterPro" id="IPR036964">
    <property type="entry name" value="RASGEF_cat_dom_sf"/>
</dbReference>
<evidence type="ECO:0000256" key="2">
    <source>
        <dbReference type="ARBA" id="ARBA00022658"/>
    </source>
</evidence>
<dbReference type="SUPFAM" id="SSF48366">
    <property type="entry name" value="Ras GEF"/>
    <property type="match status" value="1"/>
</dbReference>
<evidence type="ECO:0000256" key="1">
    <source>
        <dbReference type="ARBA" id="ARBA00022443"/>
    </source>
</evidence>
<dbReference type="SMART" id="SM00456">
    <property type="entry name" value="WW"/>
    <property type="match status" value="1"/>
</dbReference>
<accession>A0A9W8ZQL1</accession>
<dbReference type="SMART" id="SM00147">
    <property type="entry name" value="RasGEF"/>
    <property type="match status" value="1"/>
</dbReference>
<dbReference type="InterPro" id="IPR036028">
    <property type="entry name" value="SH3-like_dom_sf"/>
</dbReference>
<dbReference type="CDD" id="cd00155">
    <property type="entry name" value="RasGEF"/>
    <property type="match status" value="1"/>
</dbReference>
<feature type="compositionally biased region" description="Basic residues" evidence="5">
    <location>
        <begin position="455"/>
        <end position="464"/>
    </location>
</feature>
<feature type="compositionally biased region" description="Basic residues" evidence="5">
    <location>
        <begin position="944"/>
        <end position="964"/>
    </location>
</feature>
<dbReference type="InterPro" id="IPR001895">
    <property type="entry name" value="RASGEF_cat_dom"/>
</dbReference>
<dbReference type="InterPro" id="IPR008937">
    <property type="entry name" value="Ras-like_GEF"/>
</dbReference>
<sequence length="2208" mass="238141">MYHATQQPQQYSNTISTTTGYFSTTATGYSSASDTDTSYDDHHHTSTSHFISHHQYLPSSSQYASDSEHSEHSSRSFSSEDPNNYTSRSSPSLADDPSPTDSSNLTDFPAMFCRAKYDYTAQDASALSFVTGDIIEVLTQQPSGWWDGLLGEERGWFPSNYVIVISEEEAEREWEGREIMQAGDNQMQMQMTGGQGQSHRHTQSTSSVVDMGQALMGGSSSSSTDEWLANTIAESRSMGIDEDQGLGGPSRGRGRGGAESDFWMPQVASNGQIFYINTKTGEQSRDLPQEAEDDIDLSMTDDAPLALAQSSSSSRAGPGVLGYATSSGPYADLDPSSAPYASGSSNSQFQSQPGFGLPRRTDTPEPWIRRLADDGLSYYYLNQVDGRVQWTRPESSTSRGSELPETPTTAVPLPLHGRARSDSVNNLTGGGHGVYSDSSDVDVSLADEVDDAKGKGKQSLRGHAHSGSITTIGTTGTTETAIASGSGHSHLTTSSGGTFTGTLANSNVHNLPLSSTHSHNFSQGPDPSHKQLTPDSSFLQRQPTLSSESSDSQQALLLAAQLQSALYPPPPEDPLDMVHRARDAVERVIVRLNLGGLGILGETSPNQETSTGSMGGGREENASAMADLDTLIEDVVASVRGLLYVCGAGPSTTGGSVGGSRENGVIAAGGGGLEALIPKIMVGITPTVAFTSISASAASPSESSPLRIHTRTDSRSQSNPLKPSQRKLTATLSRLVLSARAIRYDSANASPESTIERIRGDAMELGRAIGAFGVEVQKVLDKLDRLNEDELYQRQINLNLTSNIDLAPMLLKLNLNPTLLSLGKKRLTAAFEPTNIGLGMPGSGRAGSWTGFGFVAEDDIDEYEDQDIESEVAERKKVNGNSKRANGVGGSNDTDTDLSDFSEFSERESEGEGSEVSEFSEVDSGVDIEFGDSSNSDVSSVVVRRSRPRRAPRGGRGKKRKRSPGHGSGVVVGSHSSNQAPEKVNLQSNQNNPKSSNPTKSGNHSSSHLAKKKNMPTRPPTKPLSADLVSDIAASVTRLDAFLGVLDIAVVQQQQHSPAERNNTNANAQQYGYIQRAQRIHQVQRFAKDVIGQVQTVLELVDDVDVAESVVLDTPISHDTTLSQSVDGPLNSLAEEKKKVVISSSNGEGSKDEREGGRTAISSHHPSHSFSTVETTETVDTVDTRMSSVFTHGTGTSLNGFSSSSHTSHTSHSQNSTPILDDNSHSSFISKPSPSFARTQYVSFPPRTDLSQTLPTARALLRMLEAGVQALYDDAAALWGHVQVLRVEGSDYPYSHSSSSLYNINSSSEFLSSSSYHSSDGSFSNQTDPAIILSVVNVLSTAIKANAAVVLQILDKLLALGAEQRTIVEAVLEVEDSATSSVGVAGGDMMNARGTNGVRRWEESVRWSKRVSRDVDRDVSKRMSHQRSSMVRVRPASILPASVRPGAQGGGYGGGVPTALQPGYNMLRYGGYEGQTHEVYDEYGRGSSSLPVSQMVGGAVTAPGIVGSDGDDELGLEDAFLRPQRPIRLEPIRFQGPQSPDAYGVPASQIIQSGQGKLQASGSSASLSQLGQSTDYSSYSGQSGMGQQEIPPMPGSILRNASAPMVTTLTSLSQPQYQNQAQVQYNKIPKVRTMGSVGAQNVQKFSERNQYGQYPSDFESGYGAIGSSANASEGEDTLSGGFDDFDEDDEGEDEDVLVRGSDDPLTPKIKGSGPPTPAKPNKISNKISSKAAKILGEEAPPWFLLPDEGKGPQETGLVVDPEDKSVKGGSVKALVERLTAHDTTDPNYSKAFLMTFKSFTTLNDLFDLLVERFRIQPPSGLATLQLRQWTSRKRNIVQFRVINTFKSMLTDEDILEKDDLYILARMKEFVLSEDVAQVSASRSLLALIERVQKSGETKRIVVKAAQTAPAPLLPKGFSSISSNLSSMANMGSSSAAKRLKLTDIEPLELARQLTLLESALYQKIRPMECLQRAREGVGAKDKDGGSGGGMDNIAYVIQTSNRIADWVAESVLSKEDSRKRAATVKHLILVADRCRTLNNFSTMIAIVSGLNTPPIRRLKRTWELVSQRHMAQFGACEVTLDSNRNFNKYRSMLASVVPPCVPFIGVFLSTLQFIQDGNKDLLSDGVVNFKKRQMASEVISDIKRWQAHTYNLQVVPAIRDYIEECLSAYDETDTRMSSDRFWQMSLEREPREREDEKMARLLQESGFL</sequence>
<feature type="compositionally biased region" description="Polar residues" evidence="5">
    <location>
        <begin position="1160"/>
        <end position="1171"/>
    </location>
</feature>
<feature type="region of interest" description="Disordered" evidence="5">
    <location>
        <begin position="1140"/>
        <end position="1178"/>
    </location>
</feature>
<dbReference type="InterPro" id="IPR001452">
    <property type="entry name" value="SH3_domain"/>
</dbReference>
<dbReference type="Gene3D" id="2.30.30.40">
    <property type="entry name" value="SH3 Domains"/>
    <property type="match status" value="1"/>
</dbReference>
<dbReference type="CDD" id="cd06224">
    <property type="entry name" value="REM"/>
    <property type="match status" value="1"/>
</dbReference>
<feature type="compositionally biased region" description="Acidic residues" evidence="5">
    <location>
        <begin position="1683"/>
        <end position="1695"/>
    </location>
</feature>
<dbReference type="PROSITE" id="PS50212">
    <property type="entry name" value="RASGEF_NTER"/>
    <property type="match status" value="1"/>
</dbReference>
<feature type="compositionally biased region" description="Low complexity" evidence="5">
    <location>
        <begin position="1200"/>
        <end position="1217"/>
    </location>
</feature>
<dbReference type="PROSITE" id="PS50002">
    <property type="entry name" value="SH3"/>
    <property type="match status" value="1"/>
</dbReference>
<feature type="region of interest" description="Disordered" evidence="5">
    <location>
        <begin position="391"/>
        <end position="439"/>
    </location>
</feature>
<dbReference type="CDD" id="cd00201">
    <property type="entry name" value="WW"/>
    <property type="match status" value="1"/>
</dbReference>
<dbReference type="FunFam" id="2.30.30.40:FF:000072">
    <property type="entry name" value="Unconventional Myosin IB"/>
    <property type="match status" value="1"/>
</dbReference>
<feature type="region of interest" description="Disordered" evidence="5">
    <location>
        <begin position="510"/>
        <end position="553"/>
    </location>
</feature>
<feature type="compositionally biased region" description="Low complexity" evidence="5">
    <location>
        <begin position="931"/>
        <end position="943"/>
    </location>
</feature>
<dbReference type="Pfam" id="PF00018">
    <property type="entry name" value="SH3_1"/>
    <property type="match status" value="1"/>
</dbReference>
<dbReference type="Gene3D" id="1.10.840.10">
    <property type="entry name" value="Ras guanine-nucleotide exchange factors catalytic domain"/>
    <property type="match status" value="1"/>
</dbReference>
<dbReference type="InterPro" id="IPR001202">
    <property type="entry name" value="WW_dom"/>
</dbReference>
<proteinExistence type="predicted"/>
<feature type="compositionally biased region" description="Polar residues" evidence="5">
    <location>
        <begin position="715"/>
        <end position="725"/>
    </location>
</feature>
<reference evidence="10" key="1">
    <citation type="submission" date="2022-08" db="EMBL/GenBank/DDBJ databases">
        <authorList>
            <consortium name="DOE Joint Genome Institute"/>
            <person name="Min B."/>
            <person name="Riley R."/>
            <person name="Sierra-Patev S."/>
            <person name="Naranjo-Ortiz M."/>
            <person name="Looney B."/>
            <person name="Konkel Z."/>
            <person name="Slot J.C."/>
            <person name="Sakamoto Y."/>
            <person name="Steenwyk J.L."/>
            <person name="Rokas A."/>
            <person name="Carro J."/>
            <person name="Camarero S."/>
            <person name="Ferreira P."/>
            <person name="Molpeceres G."/>
            <person name="Ruiz-Duenas F.J."/>
            <person name="Serrano A."/>
            <person name="Henrissat B."/>
            <person name="Drula E."/>
            <person name="Hughes K.W."/>
            <person name="Mata J.L."/>
            <person name="Ishikawa N.K."/>
            <person name="Vargas-Isla R."/>
            <person name="Ushijima S."/>
            <person name="Smith C.A."/>
            <person name="Ahrendt S."/>
            <person name="Andreopoulos W."/>
            <person name="He G."/>
            <person name="Labutti K."/>
            <person name="Lipzen A."/>
            <person name="Ng V."/>
            <person name="Sandor L."/>
            <person name="Barry K."/>
            <person name="Martinez A.T."/>
            <person name="Xiao Y."/>
            <person name="Gibbons J.G."/>
            <person name="Terashima K."/>
            <person name="Hibbett D.S."/>
            <person name="Grigoriev I.V."/>
        </authorList>
    </citation>
    <scope>NUCLEOTIDE SEQUENCE</scope>
    <source>
        <strain evidence="10">Sp2 HRB7682 ss15</strain>
    </source>
</reference>
<evidence type="ECO:0000259" key="6">
    <source>
        <dbReference type="PROSITE" id="PS50002"/>
    </source>
</evidence>
<feature type="region of interest" description="Disordered" evidence="5">
    <location>
        <begin position="1664"/>
        <end position="1724"/>
    </location>
</feature>
<feature type="domain" description="N-terminal Ras-GEF" evidence="9">
    <location>
        <begin position="1762"/>
        <end position="1895"/>
    </location>
</feature>
<feature type="compositionally biased region" description="Low complexity" evidence="5">
    <location>
        <begin position="335"/>
        <end position="347"/>
    </location>
</feature>
<feature type="compositionally biased region" description="Acidic residues" evidence="5">
    <location>
        <begin position="911"/>
        <end position="930"/>
    </location>
</feature>
<protein>
    <submittedName>
        <fullName evidence="10">Uncharacterized protein</fullName>
    </submittedName>
</protein>
<gene>
    <name evidence="10" type="ORF">C8J55DRAFT_566988</name>
</gene>
<reference evidence="10" key="2">
    <citation type="journal article" date="2023" name="Proc. Natl. Acad. Sci. U.S.A.">
        <title>A global phylogenomic analysis of the shiitake genus Lentinula.</title>
        <authorList>
            <person name="Sierra-Patev S."/>
            <person name="Min B."/>
            <person name="Naranjo-Ortiz M."/>
            <person name="Looney B."/>
            <person name="Konkel Z."/>
            <person name="Slot J.C."/>
            <person name="Sakamoto Y."/>
            <person name="Steenwyk J.L."/>
            <person name="Rokas A."/>
            <person name="Carro J."/>
            <person name="Camarero S."/>
            <person name="Ferreira P."/>
            <person name="Molpeceres G."/>
            <person name="Ruiz-Duenas F.J."/>
            <person name="Serrano A."/>
            <person name="Henrissat B."/>
            <person name="Drula E."/>
            <person name="Hughes K.W."/>
            <person name="Mata J.L."/>
            <person name="Ishikawa N.K."/>
            <person name="Vargas-Isla R."/>
            <person name="Ushijima S."/>
            <person name="Smith C.A."/>
            <person name="Donoghue J."/>
            <person name="Ahrendt S."/>
            <person name="Andreopoulos W."/>
            <person name="He G."/>
            <person name="LaButti K."/>
            <person name="Lipzen A."/>
            <person name="Ng V."/>
            <person name="Riley R."/>
            <person name="Sandor L."/>
            <person name="Barry K."/>
            <person name="Martinez A.T."/>
            <person name="Xiao Y."/>
            <person name="Gibbons J.G."/>
            <person name="Terashima K."/>
            <person name="Grigoriev I.V."/>
            <person name="Hibbett D."/>
        </authorList>
    </citation>
    <scope>NUCLEOTIDE SEQUENCE</scope>
    <source>
        <strain evidence="10">Sp2 HRB7682 ss15</strain>
    </source>
</reference>